<protein>
    <recommendedName>
        <fullName evidence="4">Type III secretion protein</fullName>
    </recommendedName>
</protein>
<proteinExistence type="predicted"/>
<dbReference type="Gene3D" id="1.10.287.1700">
    <property type="match status" value="1"/>
</dbReference>
<dbReference type="RefSeq" id="WP_269332747.1">
    <property type="nucleotide sequence ID" value="NZ_JAMZFT010000002.1"/>
</dbReference>
<accession>A0A9J6PDS4</accession>
<evidence type="ECO:0000313" key="2">
    <source>
        <dbReference type="EMBL" id="MCP1336801.1"/>
    </source>
</evidence>
<gene>
    <name evidence="2" type="ORF">NJQ99_10310</name>
</gene>
<dbReference type="EMBL" id="JAMZFT010000002">
    <property type="protein sequence ID" value="MCP1336801.1"/>
    <property type="molecule type" value="Genomic_DNA"/>
</dbReference>
<keyword evidence="3" id="KW-1185">Reference proteome</keyword>
<name>A0A9J6PDS4_9PROT</name>
<comment type="caution">
    <text evidence="2">The sequence shown here is derived from an EMBL/GenBank/DDBJ whole genome shotgun (WGS) entry which is preliminary data.</text>
</comment>
<evidence type="ECO:0000313" key="3">
    <source>
        <dbReference type="Proteomes" id="UP001055804"/>
    </source>
</evidence>
<dbReference type="InterPro" id="IPR053716">
    <property type="entry name" value="Flag_assembly_chemotaxis_eff"/>
</dbReference>
<evidence type="ECO:0008006" key="4">
    <source>
        <dbReference type="Google" id="ProtNLM"/>
    </source>
</evidence>
<keyword evidence="1" id="KW-0175">Coiled coil</keyword>
<dbReference type="AlphaFoldDB" id="A0A9J6PDS4"/>
<dbReference type="Proteomes" id="UP001055804">
    <property type="component" value="Unassembled WGS sequence"/>
</dbReference>
<evidence type="ECO:0000256" key="1">
    <source>
        <dbReference type="SAM" id="Coils"/>
    </source>
</evidence>
<sequence length="164" mass="18109">MSPKDVARLVQIRRERAEAARDALARVRKAREGAQAAMAAARRALAAHEQRKPEILNALYTAMVGRPVTPADWTAIEVKSAALEAEGTRLAGMIKRQEEEVHRLMGEEQEAKAAEAAVRKALSAVEEVAGKVRNEHARAALQREEQEIEEIAQDRFAVARLAQK</sequence>
<organism evidence="2 3">
    <name type="scientific">Futiania mangrovi</name>
    <dbReference type="NCBI Taxonomy" id="2959716"/>
    <lineage>
        <taxon>Bacteria</taxon>
        <taxon>Pseudomonadati</taxon>
        <taxon>Pseudomonadota</taxon>
        <taxon>Alphaproteobacteria</taxon>
        <taxon>Futianiales</taxon>
        <taxon>Futianiaceae</taxon>
        <taxon>Futiania</taxon>
    </lineage>
</organism>
<feature type="coiled-coil region" evidence="1">
    <location>
        <begin position="94"/>
        <end position="154"/>
    </location>
</feature>
<reference evidence="2" key="1">
    <citation type="submission" date="2022-06" db="EMBL/GenBank/DDBJ databases">
        <title>Isolation and Genomics of Futiania mangrovii gen. nov., sp. nov., a Rare and Metabolically-versatile member in the Class Alphaproteobacteria.</title>
        <authorList>
            <person name="Liu L."/>
            <person name="Huang W.-C."/>
            <person name="Pan J."/>
            <person name="Li J."/>
            <person name="Huang Y."/>
            <person name="Du H."/>
            <person name="Liu Y."/>
            <person name="Li M."/>
        </authorList>
    </citation>
    <scope>NUCLEOTIDE SEQUENCE</scope>
    <source>
        <strain evidence="2">FT118</strain>
    </source>
</reference>
<feature type="coiled-coil region" evidence="1">
    <location>
        <begin position="17"/>
        <end position="51"/>
    </location>
</feature>